<evidence type="ECO:0000313" key="2">
    <source>
        <dbReference type="EMBL" id="ROQ50101.1"/>
    </source>
</evidence>
<comment type="caution">
    <text evidence="2">The sequence shown here is derived from an EMBL/GenBank/DDBJ whole genome shotgun (WGS) entry which is preliminary data.</text>
</comment>
<sequence>MPAKIESKLYAWDAPTIDCSIPHPDYPQDPSRRYFLIRGIYNCGSNTDFLSVRTLISAGMYAGDRVRVRIVEPSGIIFDLPVQVIKNPPQALYSSCPKALMYSSSGQTAQVNFALSRNGGAWVVSQSRYYTVQVQSFDPLDRPKLDRGSRVATVTYDKWHRSHKVRLRGFTATGHEDLGWKSMEGGKAQFEIPLSWFQQNRGKPVWLNYALEAVTGSDYQFSRLLYIPSLEVPPASEEAPEVPAKVPVKKLAKASEAPAKVPGKPAKRPPSKA</sequence>
<dbReference type="Proteomes" id="UP000269115">
    <property type="component" value="Unassembled WGS sequence"/>
</dbReference>
<protein>
    <submittedName>
        <fullName evidence="2">Uncharacterized protein</fullName>
    </submittedName>
</protein>
<dbReference type="RefSeq" id="WP_123753013.1">
    <property type="nucleotide sequence ID" value="NZ_RJUR01000013.1"/>
</dbReference>
<reference evidence="2 3" key="1">
    <citation type="submission" date="2018-11" db="EMBL/GenBank/DDBJ databases">
        <title>Genomic analyses of the natural microbiome of Caenorhabditis elegans.</title>
        <authorList>
            <person name="Samuel B."/>
        </authorList>
    </citation>
    <scope>NUCLEOTIDE SEQUENCE [LARGE SCALE GENOMIC DNA]</scope>
    <source>
        <strain evidence="2 3">BIGb0473</strain>
    </source>
</reference>
<proteinExistence type="predicted"/>
<gene>
    <name evidence="2" type="ORF">EDF85_2893</name>
</gene>
<dbReference type="EMBL" id="RJUR01000013">
    <property type="protein sequence ID" value="ROQ50101.1"/>
    <property type="molecule type" value="Genomic_DNA"/>
</dbReference>
<organism evidence="2 3">
    <name type="scientific">Pseudomonas putida</name>
    <name type="common">Arthrobacter siderocapsulatus</name>
    <dbReference type="NCBI Taxonomy" id="303"/>
    <lineage>
        <taxon>Bacteria</taxon>
        <taxon>Pseudomonadati</taxon>
        <taxon>Pseudomonadota</taxon>
        <taxon>Gammaproteobacteria</taxon>
        <taxon>Pseudomonadales</taxon>
        <taxon>Pseudomonadaceae</taxon>
        <taxon>Pseudomonas</taxon>
    </lineage>
</organism>
<feature type="region of interest" description="Disordered" evidence="1">
    <location>
        <begin position="249"/>
        <end position="273"/>
    </location>
</feature>
<accession>A0A9X8EH19</accession>
<dbReference type="AlphaFoldDB" id="A0A9X8EH19"/>
<evidence type="ECO:0000313" key="3">
    <source>
        <dbReference type="Proteomes" id="UP000269115"/>
    </source>
</evidence>
<evidence type="ECO:0000256" key="1">
    <source>
        <dbReference type="SAM" id="MobiDB-lite"/>
    </source>
</evidence>
<name>A0A9X8EH19_PSEPU</name>